<evidence type="ECO:0000313" key="3">
    <source>
        <dbReference type="EMBL" id="KAJ8481993.1"/>
    </source>
</evidence>
<sequence length="742" mass="81546">MHAQQRNANAENIPPQPEQAPAHGRIATPEPLTPLRYLHNANQRLADERQQNEVRSRDLRNTLLREKRLRDTQARLKTKLKDAEAQHRVGNATVKAELKAAREELAEVQVKLIEADEERARVEAEAKREAAEAEREALEAARRARSAEGRVEMAEMGLARAEAWAHVAEARAAEVEAAMGVVCAQAADANEQAQMAKLQAQASEARTQLVAAQYSEALRGLAVDMQNSRQAAVTAVQDEANDAMKLAEFHAAAAIHEAHSRAEAAEARSRAAEDAASDAWTNAAATVEAMRIQFAARIEELEMQAHSTVSSIVYLAQLAVSDQEARIEAALEVERQDHTTELEEAHETIEQERQKARAAEARADTMEVEVEQRLFEAMNEAEGYLELARQMLESQASQTDELTDLRVQLEDTLSTSSALRDRVDTLSKKNKALKHQVLRAQDSAAAAQSVNTPSETGGSVLKLKHKGIIPDSTRNLIRDLISFGLKVHQVREVIEAVADVAGAVVDGNISERSVRRITLEGMIASELQVAVESKSAEGITISSDGTTHKNVNYDSRHLHLNTGDSHIRRTLGIQSSHNHTSQSQLTGWKSRVQSVLDTYNASPLGCDEPLDTKTFLQKVYGMLTDHAEDQKCLKRLFSEWKRQVDREVRGERAMAELAPLDLLPILAEEVSAAMDNAGGTEAWSMLTNEELDEANMAIRQSVITRLGEASYAALPEADKQLASLFVHAGCCMHKELNAVKGG</sequence>
<organism evidence="3 4">
    <name type="scientific">Trametes cubensis</name>
    <dbReference type="NCBI Taxonomy" id="1111947"/>
    <lineage>
        <taxon>Eukaryota</taxon>
        <taxon>Fungi</taxon>
        <taxon>Dikarya</taxon>
        <taxon>Basidiomycota</taxon>
        <taxon>Agaricomycotina</taxon>
        <taxon>Agaricomycetes</taxon>
        <taxon>Polyporales</taxon>
        <taxon>Polyporaceae</taxon>
        <taxon>Trametes</taxon>
    </lineage>
</organism>
<keyword evidence="4" id="KW-1185">Reference proteome</keyword>
<feature type="coiled-coil region" evidence="1">
    <location>
        <begin position="66"/>
        <end position="150"/>
    </location>
</feature>
<protein>
    <submittedName>
        <fullName evidence="3">Uncharacterized protein</fullName>
    </submittedName>
</protein>
<keyword evidence="1" id="KW-0175">Coiled coil</keyword>
<evidence type="ECO:0000313" key="4">
    <source>
        <dbReference type="Proteomes" id="UP001215151"/>
    </source>
</evidence>
<evidence type="ECO:0000256" key="1">
    <source>
        <dbReference type="SAM" id="Coils"/>
    </source>
</evidence>
<evidence type="ECO:0000256" key="2">
    <source>
        <dbReference type="SAM" id="MobiDB-lite"/>
    </source>
</evidence>
<dbReference type="Proteomes" id="UP001215151">
    <property type="component" value="Unassembled WGS sequence"/>
</dbReference>
<accession>A0AAD7TTP3</accession>
<proteinExistence type="predicted"/>
<dbReference type="AlphaFoldDB" id="A0AAD7TTP3"/>
<feature type="region of interest" description="Disordered" evidence="2">
    <location>
        <begin position="1"/>
        <end position="32"/>
    </location>
</feature>
<feature type="coiled-coil region" evidence="1">
    <location>
        <begin position="328"/>
        <end position="369"/>
    </location>
</feature>
<comment type="caution">
    <text evidence="3">The sequence shown here is derived from an EMBL/GenBank/DDBJ whole genome shotgun (WGS) entry which is preliminary data.</text>
</comment>
<name>A0AAD7TTP3_9APHY</name>
<gene>
    <name evidence="3" type="ORF">ONZ51_g5623</name>
</gene>
<feature type="compositionally biased region" description="Polar residues" evidence="2">
    <location>
        <begin position="1"/>
        <end position="10"/>
    </location>
</feature>
<reference evidence="3" key="1">
    <citation type="submission" date="2022-11" db="EMBL/GenBank/DDBJ databases">
        <title>Genome Sequence of Cubamyces cubensis.</title>
        <authorList>
            <person name="Buettner E."/>
        </authorList>
    </citation>
    <scope>NUCLEOTIDE SEQUENCE</scope>
    <source>
        <strain evidence="3">MPL-01</strain>
    </source>
</reference>
<dbReference type="EMBL" id="JAPEVG010000124">
    <property type="protein sequence ID" value="KAJ8481993.1"/>
    <property type="molecule type" value="Genomic_DNA"/>
</dbReference>